<reference evidence="5 6" key="1">
    <citation type="submission" date="2020-09" db="EMBL/GenBank/DDBJ databases">
        <title>De no assembly of potato wild relative species, Solanum commersonii.</title>
        <authorList>
            <person name="Cho K."/>
        </authorList>
    </citation>
    <scope>NUCLEOTIDE SEQUENCE [LARGE SCALE GENOMIC DNA]</scope>
    <source>
        <strain evidence="5">LZ3.2</strain>
        <tissue evidence="5">Leaf</tissue>
    </source>
</reference>
<evidence type="ECO:0000256" key="3">
    <source>
        <dbReference type="ARBA" id="ARBA00023242"/>
    </source>
</evidence>
<keyword evidence="6" id="KW-1185">Reference proteome</keyword>
<dbReference type="GO" id="GO:0009723">
    <property type="term" value="P:response to ethylene"/>
    <property type="evidence" value="ECO:0007669"/>
    <property type="project" value="TreeGrafter"/>
</dbReference>
<keyword evidence="3" id="KW-0539">Nucleus</keyword>
<dbReference type="GO" id="GO:0006355">
    <property type="term" value="P:regulation of DNA-templated transcription"/>
    <property type="evidence" value="ECO:0007669"/>
    <property type="project" value="UniProtKB-ARBA"/>
</dbReference>
<keyword evidence="2" id="KW-0238">DNA-binding</keyword>
<comment type="caution">
    <text evidence="5">The sequence shown here is derived from an EMBL/GenBank/DDBJ whole genome shotgun (WGS) entry which is preliminary data.</text>
</comment>
<dbReference type="InterPro" id="IPR009057">
    <property type="entry name" value="Homeodomain-like_sf"/>
</dbReference>
<dbReference type="AlphaFoldDB" id="A0A9J5WM08"/>
<dbReference type="GO" id="GO:0000976">
    <property type="term" value="F:transcription cis-regulatory region binding"/>
    <property type="evidence" value="ECO:0007669"/>
    <property type="project" value="UniProtKB-ARBA"/>
</dbReference>
<dbReference type="GO" id="GO:0010597">
    <property type="term" value="P:green leaf volatile biosynthetic process"/>
    <property type="evidence" value="ECO:0007669"/>
    <property type="project" value="UniProtKB-ARBA"/>
</dbReference>
<evidence type="ECO:0000259" key="4">
    <source>
        <dbReference type="PROSITE" id="PS51294"/>
    </source>
</evidence>
<dbReference type="PANTHER" id="PTHR44191:SF45">
    <property type="entry name" value="TRANSCRIPTION FACTOR MYB1R1-LIKE"/>
    <property type="match status" value="1"/>
</dbReference>
<dbReference type="GO" id="GO:0009739">
    <property type="term" value="P:response to gibberellin"/>
    <property type="evidence" value="ECO:0007669"/>
    <property type="project" value="TreeGrafter"/>
</dbReference>
<dbReference type="Proteomes" id="UP000824120">
    <property type="component" value="Chromosome 11"/>
</dbReference>
<evidence type="ECO:0000313" key="6">
    <source>
        <dbReference type="Proteomes" id="UP000824120"/>
    </source>
</evidence>
<proteinExistence type="predicted"/>
<dbReference type="PANTHER" id="PTHR44191">
    <property type="entry name" value="TRANSCRIPTION FACTOR KUA1"/>
    <property type="match status" value="1"/>
</dbReference>
<dbReference type="InterPro" id="IPR001005">
    <property type="entry name" value="SANT/Myb"/>
</dbReference>
<sequence length="114" mass="13550">MGRNGHNHRTSREKGKSIKLKLFDVEDEHRAFLKGLHFHGKGIWAMIKKNFLPSRTSISIARHAKKYFVRLLDADSYSNERKRTKNQDEDRKYLISCVFFSHLNWNEYPIISRS</sequence>
<evidence type="ECO:0000256" key="1">
    <source>
        <dbReference type="ARBA" id="ARBA00004123"/>
    </source>
</evidence>
<dbReference type="GO" id="GO:0005634">
    <property type="term" value="C:nucleus"/>
    <property type="evidence" value="ECO:0007669"/>
    <property type="project" value="UniProtKB-SubCell"/>
</dbReference>
<gene>
    <name evidence="5" type="ORF">H5410_056198</name>
</gene>
<dbReference type="OrthoDB" id="118550at2759"/>
<evidence type="ECO:0000256" key="2">
    <source>
        <dbReference type="ARBA" id="ARBA00023125"/>
    </source>
</evidence>
<dbReference type="PROSITE" id="PS51294">
    <property type="entry name" value="HTH_MYB"/>
    <property type="match status" value="1"/>
</dbReference>
<dbReference type="InterPro" id="IPR017930">
    <property type="entry name" value="Myb_dom"/>
</dbReference>
<dbReference type="SUPFAM" id="SSF46689">
    <property type="entry name" value="Homeodomain-like"/>
    <property type="match status" value="1"/>
</dbReference>
<feature type="domain" description="HTH myb-type" evidence="4">
    <location>
        <begin position="26"/>
        <end position="72"/>
    </location>
</feature>
<name>A0A9J5WM08_SOLCO</name>
<comment type="subcellular location">
    <subcellularLocation>
        <location evidence="1">Nucleus</location>
    </subcellularLocation>
</comment>
<evidence type="ECO:0000313" key="5">
    <source>
        <dbReference type="EMBL" id="KAG5576064.1"/>
    </source>
</evidence>
<dbReference type="EMBL" id="JACXVP010000011">
    <property type="protein sequence ID" value="KAG5576064.1"/>
    <property type="molecule type" value="Genomic_DNA"/>
</dbReference>
<dbReference type="CDD" id="cd00167">
    <property type="entry name" value="SANT"/>
    <property type="match status" value="1"/>
</dbReference>
<accession>A0A9J5WM08</accession>
<dbReference type="Gene3D" id="1.10.10.60">
    <property type="entry name" value="Homeodomain-like"/>
    <property type="match status" value="1"/>
</dbReference>
<dbReference type="InterPro" id="IPR052245">
    <property type="entry name" value="Plant_Stress_Dev_TF"/>
</dbReference>
<protein>
    <recommendedName>
        <fullName evidence="4">HTH myb-type domain-containing protein</fullName>
    </recommendedName>
</protein>
<organism evidence="5 6">
    <name type="scientific">Solanum commersonii</name>
    <name type="common">Commerson's wild potato</name>
    <name type="synonym">Commerson's nightshade</name>
    <dbReference type="NCBI Taxonomy" id="4109"/>
    <lineage>
        <taxon>Eukaryota</taxon>
        <taxon>Viridiplantae</taxon>
        <taxon>Streptophyta</taxon>
        <taxon>Embryophyta</taxon>
        <taxon>Tracheophyta</taxon>
        <taxon>Spermatophyta</taxon>
        <taxon>Magnoliopsida</taxon>
        <taxon>eudicotyledons</taxon>
        <taxon>Gunneridae</taxon>
        <taxon>Pentapetalae</taxon>
        <taxon>asterids</taxon>
        <taxon>lamiids</taxon>
        <taxon>Solanales</taxon>
        <taxon>Solanaceae</taxon>
        <taxon>Solanoideae</taxon>
        <taxon>Solaneae</taxon>
        <taxon>Solanum</taxon>
    </lineage>
</organism>